<keyword evidence="2" id="KW-0418">Kinase</keyword>
<protein>
    <submittedName>
        <fullName evidence="2">G2-specific protein kinase nim-1</fullName>
    </submittedName>
</protein>
<dbReference type="PANTHER" id="PTHR44329">
    <property type="entry name" value="SERINE/THREONINE-PROTEIN KINASE TNNI3K-RELATED"/>
    <property type="match status" value="1"/>
</dbReference>
<dbReference type="Pfam" id="PF00069">
    <property type="entry name" value="Pkinase"/>
    <property type="match status" value="1"/>
</dbReference>
<gene>
    <name evidence="2" type="ORF">FPRO05_12245</name>
</gene>
<feature type="domain" description="Protein kinase" evidence="1">
    <location>
        <begin position="175"/>
        <end position="443"/>
    </location>
</feature>
<dbReference type="EMBL" id="PKMI01000021">
    <property type="protein sequence ID" value="RBA15638.1"/>
    <property type="molecule type" value="Genomic_DNA"/>
</dbReference>
<dbReference type="Gene3D" id="1.10.510.10">
    <property type="entry name" value="Transferase(Phosphotransferase) domain 1"/>
    <property type="match status" value="1"/>
</dbReference>
<organism evidence="2 3">
    <name type="scientific">Gibberella intermedia</name>
    <name type="common">Bulb rot disease fungus</name>
    <name type="synonym">Fusarium proliferatum</name>
    <dbReference type="NCBI Taxonomy" id="948311"/>
    <lineage>
        <taxon>Eukaryota</taxon>
        <taxon>Fungi</taxon>
        <taxon>Dikarya</taxon>
        <taxon>Ascomycota</taxon>
        <taxon>Pezizomycotina</taxon>
        <taxon>Sordariomycetes</taxon>
        <taxon>Hypocreomycetidae</taxon>
        <taxon>Hypocreales</taxon>
        <taxon>Nectriaceae</taxon>
        <taxon>Fusarium</taxon>
        <taxon>Fusarium fujikuroi species complex</taxon>
    </lineage>
</organism>
<name>A0A365N4W9_GIBIN</name>
<dbReference type="InterPro" id="IPR000719">
    <property type="entry name" value="Prot_kinase_dom"/>
</dbReference>
<dbReference type="InterPro" id="IPR011009">
    <property type="entry name" value="Kinase-like_dom_sf"/>
</dbReference>
<dbReference type="PROSITE" id="PS50011">
    <property type="entry name" value="PROTEIN_KINASE_DOM"/>
    <property type="match status" value="1"/>
</dbReference>
<evidence type="ECO:0000259" key="1">
    <source>
        <dbReference type="PROSITE" id="PS50011"/>
    </source>
</evidence>
<accession>A0A365N4W9</accession>
<comment type="caution">
    <text evidence="2">The sequence shown here is derived from an EMBL/GenBank/DDBJ whole genome shotgun (WGS) entry which is preliminary data.</text>
</comment>
<sequence length="582" mass="65763">MADLALAAYNGATDIFDRLERIIGRARELDNQCKEIGDIVCLLRDILQKRPTSIVNSKVFPKLCGALDGAETCIINSQNSKTNKALEVFWRDNLPRVEKSLLVWTTYLMAENTLDSKEDVLKLLDESRLQLDRTDRYHAEVLDKLSILDDIKKNQEGIGAIDDAAVDFEAGDTRLQITTETSDELVGTLRLSDSHSVSIVCTKVKESLMRIGEKGPRHVAIYSKLSARCLVHPFYGIARYNGMRWLVFQNLRGSPSLASALSDEGCLHEVMDRVKVAADVAATMTYLHSVEILLKSLTDQTVLLVTENSQLVPYLTEIDRARMMNEITGGEKYDARYEAPEKQQIRQHTIQTDIWSLGILIWQCISRKPPFNMNEKVLQGHHVTEIRDLIEAGNFEWDSGQNDPVYAEVARLVRRCCNKNPRKRPSAMAVKDKLIEILQAPLIQPQIQNMSGEEIDEQVLQLLDDVIKGNKLPAECQLSTLQIENLKKRAGKLDGKAAYIFGSAIWEGIADPGSDFQHKLILRTPDHDLDELRCRVAIEFLELAIQKDEKLAFKPLREAYKKLGEICKSQLKLLKTTKLGRI</sequence>
<dbReference type="AlphaFoldDB" id="A0A365N4W9"/>
<dbReference type="GO" id="GO:0004674">
    <property type="term" value="F:protein serine/threonine kinase activity"/>
    <property type="evidence" value="ECO:0007669"/>
    <property type="project" value="TreeGrafter"/>
</dbReference>
<evidence type="ECO:0000313" key="3">
    <source>
        <dbReference type="Proteomes" id="UP000251714"/>
    </source>
</evidence>
<keyword evidence="2" id="KW-0808">Transferase</keyword>
<proteinExistence type="predicted"/>
<dbReference type="SUPFAM" id="SSF56112">
    <property type="entry name" value="Protein kinase-like (PK-like)"/>
    <property type="match status" value="1"/>
</dbReference>
<evidence type="ECO:0000313" key="2">
    <source>
        <dbReference type="EMBL" id="RBA15638.1"/>
    </source>
</evidence>
<reference evidence="2 3" key="1">
    <citation type="submission" date="2017-12" db="EMBL/GenBank/DDBJ databases">
        <title>Genome sequence of the mycotoxigenic crop pathogen Fusarium proliferatum, strain ITEM 2341 from Date Palm.</title>
        <authorList>
            <person name="Almiman B.F."/>
            <person name="Shittu T.A."/>
            <person name="Muthumeenakshi S."/>
            <person name="Baroncelli R."/>
            <person name="Sreenivasaprasada S."/>
        </authorList>
    </citation>
    <scope>NUCLEOTIDE SEQUENCE [LARGE SCALE GENOMIC DNA]</scope>
    <source>
        <strain evidence="2 3">ITEM 2341</strain>
    </source>
</reference>
<dbReference type="InterPro" id="IPR051681">
    <property type="entry name" value="Ser/Thr_Kinases-Pseudokinases"/>
</dbReference>
<dbReference type="Proteomes" id="UP000251714">
    <property type="component" value="Unassembled WGS sequence"/>
</dbReference>
<dbReference type="GO" id="GO:0005524">
    <property type="term" value="F:ATP binding"/>
    <property type="evidence" value="ECO:0007669"/>
    <property type="project" value="InterPro"/>
</dbReference>